<protein>
    <submittedName>
        <fullName evidence="1">Uncharacterized protein</fullName>
    </submittedName>
</protein>
<reference evidence="1 2" key="1">
    <citation type="submission" date="2006-02" db="EMBL/GenBank/DDBJ databases">
        <authorList>
            <person name="Murray A."/>
            <person name="Staley J."/>
            <person name="Ferriera S."/>
            <person name="Johnson J."/>
            <person name="Kravitz S."/>
            <person name="Halpern A."/>
            <person name="Remington K."/>
            <person name="Beeson K."/>
            <person name="Tran B."/>
            <person name="Rogers Y.-H."/>
            <person name="Friedman R."/>
            <person name="Venter J.C."/>
        </authorList>
    </citation>
    <scope>NUCLEOTIDE SEQUENCE [LARGE SCALE GENOMIC DNA]</scope>
    <source>
        <strain evidence="1 2">23-P</strain>
    </source>
</reference>
<dbReference type="Proteomes" id="UP000003053">
    <property type="component" value="Unassembled WGS sequence"/>
</dbReference>
<proteinExistence type="predicted"/>
<gene>
    <name evidence="1" type="ORF">PI23P_09700</name>
</gene>
<accession>A4C0E9</accession>
<name>A4C0E9_9FLAO</name>
<comment type="caution">
    <text evidence="1">The sequence shown here is derived from an EMBL/GenBank/DDBJ whole genome shotgun (WGS) entry which is preliminary data.</text>
</comment>
<sequence length="47" mass="5239">MHKKNGLQNSMAAIPNQMSCNLFGSDKEHTAFLSDYIILLKVLAMTL</sequence>
<organism evidence="1 2">
    <name type="scientific">Polaribacter irgensii 23-P</name>
    <dbReference type="NCBI Taxonomy" id="313594"/>
    <lineage>
        <taxon>Bacteria</taxon>
        <taxon>Pseudomonadati</taxon>
        <taxon>Bacteroidota</taxon>
        <taxon>Flavobacteriia</taxon>
        <taxon>Flavobacteriales</taxon>
        <taxon>Flavobacteriaceae</taxon>
    </lineage>
</organism>
<dbReference type="HOGENOM" id="CLU_3171458_0_0_10"/>
<evidence type="ECO:0000313" key="2">
    <source>
        <dbReference type="Proteomes" id="UP000003053"/>
    </source>
</evidence>
<keyword evidence="2" id="KW-1185">Reference proteome</keyword>
<dbReference type="AlphaFoldDB" id="A4C0E9"/>
<dbReference type="EMBL" id="AAOG01000002">
    <property type="protein sequence ID" value="EAR12892.1"/>
    <property type="molecule type" value="Genomic_DNA"/>
</dbReference>
<evidence type="ECO:0000313" key="1">
    <source>
        <dbReference type="EMBL" id="EAR12892.1"/>
    </source>
</evidence>